<dbReference type="PANTHER" id="PTHR10472:SF5">
    <property type="entry name" value="D-AMINOACYL-TRNA DEACYLASE 1"/>
    <property type="match status" value="1"/>
</dbReference>
<organism evidence="3 5">
    <name type="scientific">Iodobacter fluviatilis</name>
    <dbReference type="NCBI Taxonomy" id="537"/>
    <lineage>
        <taxon>Bacteria</taxon>
        <taxon>Pseudomonadati</taxon>
        <taxon>Pseudomonadota</taxon>
        <taxon>Betaproteobacteria</taxon>
        <taxon>Neisseriales</taxon>
        <taxon>Chitinibacteraceae</taxon>
        <taxon>Iodobacter</taxon>
    </lineage>
</organism>
<keyword evidence="2 3" id="KW-0378">Hydrolase</keyword>
<dbReference type="Proteomes" id="UP000295794">
    <property type="component" value="Unassembled WGS sequence"/>
</dbReference>
<feature type="short sequence motif" description="Gly-cisPro motif, important for rejection of L-amino acids" evidence="2">
    <location>
        <begin position="138"/>
        <end position="139"/>
    </location>
</feature>
<dbReference type="Pfam" id="PF02580">
    <property type="entry name" value="Tyr_Deacylase"/>
    <property type="match status" value="1"/>
</dbReference>
<dbReference type="EC" id="3.1.1.-" evidence="2"/>
<evidence type="ECO:0000313" key="6">
    <source>
        <dbReference type="Proteomes" id="UP000295794"/>
    </source>
</evidence>
<dbReference type="Gene3D" id="3.50.80.10">
    <property type="entry name" value="D-tyrosyl-tRNA(Tyr) deacylase"/>
    <property type="match status" value="1"/>
</dbReference>
<dbReference type="EC" id="3.1.1.96" evidence="2"/>
<comment type="catalytic activity">
    <reaction evidence="2">
        <text>a D-aminoacyl-tRNA + H2O = a tRNA + a D-alpha-amino acid + H(+)</text>
        <dbReference type="Rhea" id="RHEA:13953"/>
        <dbReference type="Rhea" id="RHEA-COMP:10123"/>
        <dbReference type="Rhea" id="RHEA-COMP:10124"/>
        <dbReference type="ChEBI" id="CHEBI:15377"/>
        <dbReference type="ChEBI" id="CHEBI:15378"/>
        <dbReference type="ChEBI" id="CHEBI:59871"/>
        <dbReference type="ChEBI" id="CHEBI:78442"/>
        <dbReference type="ChEBI" id="CHEBI:79333"/>
        <dbReference type="EC" id="3.1.1.96"/>
    </reaction>
</comment>
<dbReference type="RefSeq" id="WP_115228742.1">
    <property type="nucleotide sequence ID" value="NZ_CAWOLO010000007.1"/>
</dbReference>
<protein>
    <recommendedName>
        <fullName evidence="2">D-aminoacyl-tRNA deacylase</fullName>
        <shortName evidence="2">DTD</shortName>
        <ecNumber evidence="2">3.1.1.96</ecNumber>
    </recommendedName>
    <alternativeName>
        <fullName evidence="2">Gly-tRNA(Ala) deacylase</fullName>
        <ecNumber evidence="2">3.1.1.-</ecNumber>
    </alternativeName>
</protein>
<dbReference type="GO" id="GO:0051500">
    <property type="term" value="F:D-tyrosyl-tRNA(Tyr) deacylase activity"/>
    <property type="evidence" value="ECO:0007669"/>
    <property type="project" value="TreeGrafter"/>
</dbReference>
<evidence type="ECO:0000313" key="4">
    <source>
        <dbReference type="EMBL" id="TCU85531.1"/>
    </source>
</evidence>
<dbReference type="PANTHER" id="PTHR10472">
    <property type="entry name" value="D-TYROSYL-TRNA TYR DEACYLASE"/>
    <property type="match status" value="1"/>
</dbReference>
<dbReference type="OrthoDB" id="9801395at2"/>
<comment type="subcellular location">
    <subcellularLocation>
        <location evidence="2">Cytoplasm</location>
    </subcellularLocation>
</comment>
<reference evidence="3 5" key="1">
    <citation type="submission" date="2018-06" db="EMBL/GenBank/DDBJ databases">
        <authorList>
            <consortium name="Pathogen Informatics"/>
            <person name="Doyle S."/>
        </authorList>
    </citation>
    <scope>NUCLEOTIDE SEQUENCE [LARGE SCALE GENOMIC DNA]</scope>
    <source>
        <strain evidence="3 5">NCTC11159</strain>
    </source>
</reference>
<proteinExistence type="inferred from homology"/>
<dbReference type="EMBL" id="UGHR01000003">
    <property type="protein sequence ID" value="STR45021.1"/>
    <property type="molecule type" value="Genomic_DNA"/>
</dbReference>
<comment type="subunit">
    <text evidence="2">Homodimer.</text>
</comment>
<keyword evidence="6" id="KW-1185">Reference proteome</keyword>
<evidence type="ECO:0000256" key="1">
    <source>
        <dbReference type="ARBA" id="ARBA00009673"/>
    </source>
</evidence>
<dbReference type="SUPFAM" id="SSF69500">
    <property type="entry name" value="DTD-like"/>
    <property type="match status" value="1"/>
</dbReference>
<dbReference type="InterPro" id="IPR003732">
    <property type="entry name" value="Daa-tRNA_deacyls_DTD"/>
</dbReference>
<evidence type="ECO:0000256" key="2">
    <source>
        <dbReference type="HAMAP-Rule" id="MF_00518"/>
    </source>
</evidence>
<keyword evidence="2" id="KW-0694">RNA-binding</keyword>
<dbReference type="HAMAP" id="MF_00518">
    <property type="entry name" value="Deacylase_Dtd"/>
    <property type="match status" value="1"/>
</dbReference>
<name>A0A377SSK7_9NEIS</name>
<keyword evidence="2" id="KW-0820">tRNA-binding</keyword>
<dbReference type="AlphaFoldDB" id="A0A377SSK7"/>
<dbReference type="GO" id="GO:0106026">
    <property type="term" value="F:Gly-tRNA(Ala) deacylase activity"/>
    <property type="evidence" value="ECO:0007669"/>
    <property type="project" value="UniProtKB-UniRule"/>
</dbReference>
<evidence type="ECO:0000313" key="3">
    <source>
        <dbReference type="EMBL" id="STR45021.1"/>
    </source>
</evidence>
<dbReference type="GO" id="GO:0043908">
    <property type="term" value="F:Ser(Gly)-tRNA(Ala) hydrolase activity"/>
    <property type="evidence" value="ECO:0007669"/>
    <property type="project" value="UniProtKB-UniRule"/>
</dbReference>
<keyword evidence="2" id="KW-0963">Cytoplasm</keyword>
<dbReference type="GO" id="GO:0000049">
    <property type="term" value="F:tRNA binding"/>
    <property type="evidence" value="ECO:0007669"/>
    <property type="project" value="UniProtKB-UniRule"/>
</dbReference>
<comment type="catalytic activity">
    <reaction evidence="2">
        <text>glycyl-tRNA(Ala) + H2O = tRNA(Ala) + glycine + H(+)</text>
        <dbReference type="Rhea" id="RHEA:53744"/>
        <dbReference type="Rhea" id="RHEA-COMP:9657"/>
        <dbReference type="Rhea" id="RHEA-COMP:13640"/>
        <dbReference type="ChEBI" id="CHEBI:15377"/>
        <dbReference type="ChEBI" id="CHEBI:15378"/>
        <dbReference type="ChEBI" id="CHEBI:57305"/>
        <dbReference type="ChEBI" id="CHEBI:78442"/>
        <dbReference type="ChEBI" id="CHEBI:78522"/>
    </reaction>
</comment>
<dbReference type="Proteomes" id="UP000255108">
    <property type="component" value="Unassembled WGS sequence"/>
</dbReference>
<reference evidence="4 6" key="2">
    <citation type="submission" date="2019-03" db="EMBL/GenBank/DDBJ databases">
        <title>Genomic Encyclopedia of Type Strains, Phase IV (KMG-IV): sequencing the most valuable type-strain genomes for metagenomic binning, comparative biology and taxonomic classification.</title>
        <authorList>
            <person name="Goeker M."/>
        </authorList>
    </citation>
    <scope>NUCLEOTIDE SEQUENCE [LARGE SCALE GENOMIC DNA]</scope>
    <source>
        <strain evidence="4 6">DSM 3764</strain>
    </source>
</reference>
<dbReference type="NCBIfam" id="TIGR00256">
    <property type="entry name" value="D-aminoacyl-tRNA deacylase"/>
    <property type="match status" value="1"/>
</dbReference>
<dbReference type="InterPro" id="IPR023509">
    <property type="entry name" value="DTD-like_sf"/>
</dbReference>
<comment type="similarity">
    <text evidence="1 2">Belongs to the DTD family.</text>
</comment>
<evidence type="ECO:0000313" key="5">
    <source>
        <dbReference type="Proteomes" id="UP000255108"/>
    </source>
</evidence>
<sequence length="150" mass="16236">MRVLIQRVKQASVAVEGEIRGQISAGLLLLVGIENSDSEADLTWTAKKICNLRVFEDEAGVMNRSVLDCHGQMLAVSQFTLFGSYNKGNRPSWGRAAKGEISQPLFDAFVAKLAELSAQPIPTGIFGADMQVSLINDGPITLMLDSKNPE</sequence>
<dbReference type="FunFam" id="3.50.80.10:FF:000001">
    <property type="entry name" value="D-aminoacyl-tRNA deacylase"/>
    <property type="match status" value="1"/>
</dbReference>
<gene>
    <name evidence="2 3" type="primary">dtd</name>
    <name evidence="4" type="ORF">EV682_10741</name>
    <name evidence="3" type="ORF">NCTC11159_03567</name>
</gene>
<dbReference type="GO" id="GO:0019478">
    <property type="term" value="P:D-amino acid catabolic process"/>
    <property type="evidence" value="ECO:0007669"/>
    <property type="project" value="UniProtKB-UniRule"/>
</dbReference>
<comment type="function">
    <text evidence="2">An aminoacyl-tRNA editing enzyme that deacylates mischarged D-aminoacyl-tRNAs. Also deacylates mischarged glycyl-tRNA(Ala), protecting cells against glycine mischarging by AlaRS. Acts via tRNA-based rather than protein-based catalysis; rejects L-amino acids rather than detecting D-amino acids in the active site. By recycling D-aminoacyl-tRNA to D-amino acids and free tRNA molecules, this enzyme counteracts the toxicity associated with the formation of D-aminoacyl-tRNA entities in vivo and helps enforce protein L-homochirality.</text>
</comment>
<dbReference type="GO" id="GO:0005737">
    <property type="term" value="C:cytoplasm"/>
    <property type="evidence" value="ECO:0007669"/>
    <property type="project" value="UniProtKB-SubCell"/>
</dbReference>
<comment type="domain">
    <text evidence="2">A Gly-cisPro motif from one monomer fits into the active site of the other monomer to allow specific chiral rejection of L-amino acids.</text>
</comment>
<accession>A0A377SSK7</accession>
<dbReference type="EMBL" id="SMBT01000007">
    <property type="protein sequence ID" value="TCU85531.1"/>
    <property type="molecule type" value="Genomic_DNA"/>
</dbReference>